<feature type="compositionally biased region" description="Low complexity" evidence="1">
    <location>
        <begin position="305"/>
        <end position="317"/>
    </location>
</feature>
<proteinExistence type="predicted"/>
<feature type="compositionally biased region" description="Basic and acidic residues" evidence="1">
    <location>
        <begin position="391"/>
        <end position="400"/>
    </location>
</feature>
<dbReference type="SUPFAM" id="SSF53098">
    <property type="entry name" value="Ribonuclease H-like"/>
    <property type="match status" value="1"/>
</dbReference>
<feature type="compositionally biased region" description="Basic residues" evidence="1">
    <location>
        <begin position="22"/>
        <end position="32"/>
    </location>
</feature>
<dbReference type="InterPro" id="IPR002156">
    <property type="entry name" value="RNaseH_domain"/>
</dbReference>
<dbReference type="InterPro" id="IPR042505">
    <property type="entry name" value="DYNC2I1"/>
</dbReference>
<dbReference type="GO" id="GO:0042073">
    <property type="term" value="P:intraciliary transport"/>
    <property type="evidence" value="ECO:0007669"/>
    <property type="project" value="InterPro"/>
</dbReference>
<name>A0AAD5MC01_PYTIN</name>
<evidence type="ECO:0000313" key="3">
    <source>
        <dbReference type="EMBL" id="KAJ0409604.1"/>
    </source>
</evidence>
<dbReference type="EMBL" id="JAKCXM010000003">
    <property type="protein sequence ID" value="KAJ0409604.1"/>
    <property type="molecule type" value="Genomic_DNA"/>
</dbReference>
<evidence type="ECO:0000313" key="4">
    <source>
        <dbReference type="Proteomes" id="UP001209570"/>
    </source>
</evidence>
<dbReference type="GO" id="GO:0045503">
    <property type="term" value="F:dynein light chain binding"/>
    <property type="evidence" value="ECO:0007669"/>
    <property type="project" value="InterPro"/>
</dbReference>
<gene>
    <name evidence="3" type="ORF">P43SY_008476</name>
</gene>
<dbReference type="GO" id="GO:0005868">
    <property type="term" value="C:cytoplasmic dynein complex"/>
    <property type="evidence" value="ECO:0007669"/>
    <property type="project" value="InterPro"/>
</dbReference>
<dbReference type="GO" id="GO:0003676">
    <property type="term" value="F:nucleic acid binding"/>
    <property type="evidence" value="ECO:0007669"/>
    <property type="project" value="InterPro"/>
</dbReference>
<organism evidence="3 4">
    <name type="scientific">Pythium insidiosum</name>
    <name type="common">Pythiosis disease agent</name>
    <dbReference type="NCBI Taxonomy" id="114742"/>
    <lineage>
        <taxon>Eukaryota</taxon>
        <taxon>Sar</taxon>
        <taxon>Stramenopiles</taxon>
        <taxon>Oomycota</taxon>
        <taxon>Peronosporomycetes</taxon>
        <taxon>Pythiales</taxon>
        <taxon>Pythiaceae</taxon>
        <taxon>Pythium</taxon>
    </lineage>
</organism>
<feature type="region of interest" description="Disordered" evidence="1">
    <location>
        <begin position="391"/>
        <end position="458"/>
    </location>
</feature>
<accession>A0AAD5MC01</accession>
<feature type="compositionally biased region" description="Polar residues" evidence="1">
    <location>
        <begin position="57"/>
        <end position="72"/>
    </location>
</feature>
<feature type="compositionally biased region" description="Basic and acidic residues" evidence="1">
    <location>
        <begin position="146"/>
        <end position="156"/>
    </location>
</feature>
<dbReference type="PANTHER" id="PTHR16022">
    <property type="entry name" value="WD REPEAT DOMAIN 60"/>
    <property type="match status" value="1"/>
</dbReference>
<feature type="compositionally biased region" description="Low complexity" evidence="1">
    <location>
        <begin position="279"/>
        <end position="296"/>
    </location>
</feature>
<feature type="compositionally biased region" description="Acidic residues" evidence="1">
    <location>
        <begin position="429"/>
        <end position="453"/>
    </location>
</feature>
<dbReference type="PANTHER" id="PTHR16022:SF0">
    <property type="entry name" value="CYTOPLASMIC DYNEIN 2 INTERMEDIATE CHAIN 1"/>
    <property type="match status" value="1"/>
</dbReference>
<dbReference type="InterPro" id="IPR036397">
    <property type="entry name" value="RNaseH_sf"/>
</dbReference>
<evidence type="ECO:0000256" key="1">
    <source>
        <dbReference type="SAM" id="MobiDB-lite"/>
    </source>
</evidence>
<dbReference type="Gene3D" id="3.30.420.10">
    <property type="entry name" value="Ribonuclease H-like superfamily/Ribonuclease H"/>
    <property type="match status" value="1"/>
</dbReference>
<feature type="region of interest" description="Disordered" evidence="1">
    <location>
        <begin position="718"/>
        <end position="743"/>
    </location>
</feature>
<feature type="compositionally biased region" description="Basic and acidic residues" evidence="1">
    <location>
        <begin position="164"/>
        <end position="201"/>
    </location>
</feature>
<dbReference type="GO" id="GO:0005929">
    <property type="term" value="C:cilium"/>
    <property type="evidence" value="ECO:0007669"/>
    <property type="project" value="GOC"/>
</dbReference>
<comment type="caution">
    <text evidence="3">The sequence shown here is derived from an EMBL/GenBank/DDBJ whole genome shotgun (WGS) entry which is preliminary data.</text>
</comment>
<dbReference type="GO" id="GO:0004523">
    <property type="term" value="F:RNA-DNA hybrid ribonuclease activity"/>
    <property type="evidence" value="ECO:0007669"/>
    <property type="project" value="InterPro"/>
</dbReference>
<feature type="domain" description="RNase H type-1" evidence="2">
    <location>
        <begin position="550"/>
        <end position="685"/>
    </location>
</feature>
<dbReference type="AlphaFoldDB" id="A0AAD5MC01"/>
<feature type="compositionally biased region" description="Acidic residues" evidence="1">
    <location>
        <begin position="210"/>
        <end position="235"/>
    </location>
</feature>
<feature type="region of interest" description="Disordered" evidence="1">
    <location>
        <begin position="1"/>
        <end position="328"/>
    </location>
</feature>
<reference evidence="3" key="1">
    <citation type="submission" date="2021-12" db="EMBL/GenBank/DDBJ databases">
        <title>Prjna785345.</title>
        <authorList>
            <person name="Rujirawat T."/>
            <person name="Krajaejun T."/>
        </authorList>
    </citation>
    <scope>NUCLEOTIDE SEQUENCE</scope>
    <source>
        <strain evidence="3">Pi057C3</strain>
    </source>
</reference>
<feature type="compositionally biased region" description="Low complexity" evidence="1">
    <location>
        <begin position="37"/>
        <end position="56"/>
    </location>
</feature>
<keyword evidence="4" id="KW-1185">Reference proteome</keyword>
<dbReference type="Pfam" id="PF13456">
    <property type="entry name" value="RVT_3"/>
    <property type="match status" value="1"/>
</dbReference>
<dbReference type="GO" id="GO:0045504">
    <property type="term" value="F:dynein heavy chain binding"/>
    <property type="evidence" value="ECO:0007669"/>
    <property type="project" value="InterPro"/>
</dbReference>
<dbReference type="Proteomes" id="UP001209570">
    <property type="component" value="Unassembled WGS sequence"/>
</dbReference>
<evidence type="ECO:0000259" key="2">
    <source>
        <dbReference type="PROSITE" id="PS50879"/>
    </source>
</evidence>
<dbReference type="InterPro" id="IPR012337">
    <property type="entry name" value="RNaseH-like_sf"/>
</dbReference>
<protein>
    <recommendedName>
        <fullName evidence="2">RNase H type-1 domain-containing protein</fullName>
    </recommendedName>
</protein>
<sequence length="743" mass="80559">MSTPASTAEPKPSSAEDAASRKSSKKAKKASTKKAGDASVPASASPGPSVPTAASSNVPSRSAGPTPTSSGESAGPPPIVPRIPLAEPKTDSREATAGTTDRTAAKARSSKKRTSNDDSGPTVAAAAVVAGPSLAPVSNDGPAPKSDVDAEKERARREAKRQKAKELEEQRRREELERQALEDARRLEEQRLREERRKRELAALNANAEDVQEEEPSGYDDEGFENYDDDFENDEPPAQSKPSAKATPRSKASPQVAEPPVELKKIQQALQAESKELSSSRPSSSSSTAAVAKSTPTRSSEAKSTKTTSSSSIASSIVGLKQSLDPRARRVKDILDARKLEIEKFNLFQQPPLSETEKYMSQLRRGHVRQTFIQTNEGAKVMSTQTKPPRMVDKAMHFPDDIGVDDGGIGVRRSRRNGAKVKVEKSNQDGEDGDDDETTGGDDIDGGYDDDDSQQTSSSSHFFRFLEQASTVRLWRQCLQTHPDEDRASPDADYYTTIQAWTLRLRSALGGVEPALGAQNPTETRLDAIIIRLLLALTNGDGPPPAFPAQRTGYVLFFDGGSRGNPGPGGSGSVIVQLGHTPAIVWAAGMSYAAPTTTNNHAEYLGLCTGLSAAEQYGYGPLEVVGDSHMIIQQMTRRRRPKNPRLHSLYEAARSTADAINVRGWRHHYRTFNKMADKAANQAMDSRTSYQTTREHGRPELESLQAWLGNDLNHWLENGPPDLRSTGRAFNGPRQPGTRPDRP</sequence>
<dbReference type="PROSITE" id="PS50879">
    <property type="entry name" value="RNASE_H_1"/>
    <property type="match status" value="1"/>
</dbReference>